<dbReference type="InParanoid" id="A0A482X3R3"/>
<feature type="region of interest" description="Disordered" evidence="1">
    <location>
        <begin position="1"/>
        <end position="28"/>
    </location>
</feature>
<keyword evidence="3" id="KW-1185">Reference proteome</keyword>
<evidence type="ECO:0000256" key="1">
    <source>
        <dbReference type="SAM" id="MobiDB-lite"/>
    </source>
</evidence>
<organism evidence="2 3">
    <name type="scientific">Laodelphax striatellus</name>
    <name type="common">Small brown planthopper</name>
    <name type="synonym">Delphax striatella</name>
    <dbReference type="NCBI Taxonomy" id="195883"/>
    <lineage>
        <taxon>Eukaryota</taxon>
        <taxon>Metazoa</taxon>
        <taxon>Ecdysozoa</taxon>
        <taxon>Arthropoda</taxon>
        <taxon>Hexapoda</taxon>
        <taxon>Insecta</taxon>
        <taxon>Pterygota</taxon>
        <taxon>Neoptera</taxon>
        <taxon>Paraneoptera</taxon>
        <taxon>Hemiptera</taxon>
        <taxon>Auchenorrhyncha</taxon>
        <taxon>Fulgoroidea</taxon>
        <taxon>Delphacidae</taxon>
        <taxon>Criomorphinae</taxon>
        <taxon>Laodelphax</taxon>
    </lineage>
</organism>
<evidence type="ECO:0000313" key="2">
    <source>
        <dbReference type="EMBL" id="RZF40373.1"/>
    </source>
</evidence>
<proteinExistence type="predicted"/>
<dbReference type="EMBL" id="QKKF02018494">
    <property type="protein sequence ID" value="RZF40373.1"/>
    <property type="molecule type" value="Genomic_DNA"/>
</dbReference>
<sequence>MAADLAPESNKGSGRKPPIQLVLTHPGPGSLQPHLRPFPASRVTSQAVGDGWSQERWAKVKEKHASVVQCAVKTRHGLCRQSTNSERESSFHRTRVAIVAELLWIIAVAVQHGECCCQSGSRRLFVAAVLS</sequence>
<dbReference type="Proteomes" id="UP000291343">
    <property type="component" value="Unassembled WGS sequence"/>
</dbReference>
<gene>
    <name evidence="2" type="ORF">LSTR_LSTR008803</name>
</gene>
<reference evidence="2 3" key="1">
    <citation type="journal article" date="2017" name="Gigascience">
        <title>Genome sequence of the small brown planthopper, Laodelphax striatellus.</title>
        <authorList>
            <person name="Zhu J."/>
            <person name="Jiang F."/>
            <person name="Wang X."/>
            <person name="Yang P."/>
            <person name="Bao Y."/>
            <person name="Zhao W."/>
            <person name="Wang W."/>
            <person name="Lu H."/>
            <person name="Wang Q."/>
            <person name="Cui N."/>
            <person name="Li J."/>
            <person name="Chen X."/>
            <person name="Luo L."/>
            <person name="Yu J."/>
            <person name="Kang L."/>
            <person name="Cui F."/>
        </authorList>
    </citation>
    <scope>NUCLEOTIDE SEQUENCE [LARGE SCALE GENOMIC DNA]</scope>
    <source>
        <strain evidence="2">Lst14</strain>
    </source>
</reference>
<accession>A0A482X3R3</accession>
<dbReference type="AlphaFoldDB" id="A0A482X3R3"/>
<name>A0A482X3R3_LAOST</name>
<evidence type="ECO:0000313" key="3">
    <source>
        <dbReference type="Proteomes" id="UP000291343"/>
    </source>
</evidence>
<protein>
    <submittedName>
        <fullName evidence="2">Uncharacterized protein</fullName>
    </submittedName>
</protein>
<comment type="caution">
    <text evidence="2">The sequence shown here is derived from an EMBL/GenBank/DDBJ whole genome shotgun (WGS) entry which is preliminary data.</text>
</comment>